<dbReference type="Gene3D" id="3.30.930.10">
    <property type="entry name" value="Bira Bifunctional Protein, Domain 2"/>
    <property type="match status" value="1"/>
</dbReference>
<dbReference type="InterPro" id="IPR007214">
    <property type="entry name" value="YbaK/aa-tRNA-synth-assoc-dom"/>
</dbReference>
<dbReference type="InterPro" id="IPR036621">
    <property type="entry name" value="Anticodon-bd_dom_sf"/>
</dbReference>
<comment type="similarity">
    <text evidence="1">Belongs to the class-II aminoacyl-tRNA synthetase family.</text>
</comment>
<evidence type="ECO:0000256" key="6">
    <source>
        <dbReference type="ARBA" id="ARBA00022917"/>
    </source>
</evidence>
<dbReference type="Pfam" id="PF00587">
    <property type="entry name" value="tRNA-synt_2b"/>
    <property type="match status" value="1"/>
</dbReference>
<dbReference type="HAMAP" id="MF_01571">
    <property type="entry name" value="Pro_tRNA_synth_type3"/>
    <property type="match status" value="1"/>
</dbReference>
<name>A0A9P6E665_9AGAR</name>
<dbReference type="PANTHER" id="PTHR43382:SF2">
    <property type="entry name" value="BIFUNCTIONAL GLUTAMATE_PROLINE--TRNA LIGASE"/>
    <property type="match status" value="1"/>
</dbReference>
<dbReference type="InterPro" id="IPR002314">
    <property type="entry name" value="aa-tRNA-synt_IIb"/>
</dbReference>
<keyword evidence="4" id="KW-0547">Nucleotide-binding</keyword>
<dbReference type="SUPFAM" id="SSF64586">
    <property type="entry name" value="C-terminal domain of ProRS"/>
    <property type="match status" value="1"/>
</dbReference>
<dbReference type="AlphaFoldDB" id="A0A9P6E665"/>
<dbReference type="CDD" id="cd04332">
    <property type="entry name" value="YbaK_like"/>
    <property type="match status" value="1"/>
</dbReference>
<evidence type="ECO:0000259" key="10">
    <source>
        <dbReference type="PROSITE" id="PS50862"/>
    </source>
</evidence>
<evidence type="ECO:0000256" key="8">
    <source>
        <dbReference type="ARBA" id="ARBA00029731"/>
    </source>
</evidence>
<dbReference type="Pfam" id="PF04073">
    <property type="entry name" value="tRNA_edit"/>
    <property type="match status" value="1"/>
</dbReference>
<dbReference type="GO" id="GO:0005524">
    <property type="term" value="F:ATP binding"/>
    <property type="evidence" value="ECO:0007669"/>
    <property type="project" value="UniProtKB-KW"/>
</dbReference>
<accession>A0A9P6E665</accession>
<dbReference type="SUPFAM" id="SSF52954">
    <property type="entry name" value="Class II aaRS ABD-related"/>
    <property type="match status" value="1"/>
</dbReference>
<evidence type="ECO:0000256" key="9">
    <source>
        <dbReference type="ARBA" id="ARBA00047671"/>
    </source>
</evidence>
<dbReference type="PROSITE" id="PS50862">
    <property type="entry name" value="AA_TRNA_LIGASE_II"/>
    <property type="match status" value="1"/>
</dbReference>
<dbReference type="GO" id="GO:0017101">
    <property type="term" value="C:aminoacyl-tRNA synthetase multienzyme complex"/>
    <property type="evidence" value="ECO:0007669"/>
    <property type="project" value="TreeGrafter"/>
</dbReference>
<dbReference type="InterPro" id="IPR017449">
    <property type="entry name" value="Pro-tRNA_synth_II"/>
</dbReference>
<dbReference type="SMART" id="SM00946">
    <property type="entry name" value="ProRS-C_1"/>
    <property type="match status" value="1"/>
</dbReference>
<dbReference type="InterPro" id="IPR033721">
    <property type="entry name" value="ProRS_core_arch_euk"/>
</dbReference>
<dbReference type="SUPFAM" id="SSF55826">
    <property type="entry name" value="YbaK/ProRS associated domain"/>
    <property type="match status" value="1"/>
</dbReference>
<dbReference type="Proteomes" id="UP000807306">
    <property type="component" value="Unassembled WGS sequence"/>
</dbReference>
<evidence type="ECO:0000256" key="3">
    <source>
        <dbReference type="ARBA" id="ARBA00022598"/>
    </source>
</evidence>
<evidence type="ECO:0000256" key="4">
    <source>
        <dbReference type="ARBA" id="ARBA00022741"/>
    </source>
</evidence>
<dbReference type="Pfam" id="PF03129">
    <property type="entry name" value="HGTP_anticodon"/>
    <property type="match status" value="1"/>
</dbReference>
<gene>
    <name evidence="11" type="ORF">CPB83DRAFT_863138</name>
</gene>
<dbReference type="EC" id="6.1.1.15" evidence="2"/>
<evidence type="ECO:0000256" key="2">
    <source>
        <dbReference type="ARBA" id="ARBA00012831"/>
    </source>
</evidence>
<dbReference type="Gene3D" id="3.40.50.800">
    <property type="entry name" value="Anticodon-binding domain"/>
    <property type="match status" value="1"/>
</dbReference>
<keyword evidence="5" id="KW-0067">ATP-binding</keyword>
<dbReference type="PRINTS" id="PR01046">
    <property type="entry name" value="TRNASYNTHPRO"/>
</dbReference>
<dbReference type="Gene3D" id="3.90.960.10">
    <property type="entry name" value="YbaK/aminoacyl-tRNA synthetase-associated domain"/>
    <property type="match status" value="1"/>
</dbReference>
<dbReference type="CDD" id="cd00778">
    <property type="entry name" value="ProRS_core_arch_euk"/>
    <property type="match status" value="1"/>
</dbReference>
<dbReference type="InterPro" id="IPR036754">
    <property type="entry name" value="YbaK/aa-tRNA-synt-asso_dom_sf"/>
</dbReference>
<proteinExistence type="inferred from homology"/>
<dbReference type="InterPro" id="IPR006195">
    <property type="entry name" value="aa-tRNA-synth_II"/>
</dbReference>
<dbReference type="FunFam" id="3.40.50.800:FF:000005">
    <property type="entry name" value="bifunctional glutamate/proline--tRNA ligase"/>
    <property type="match status" value="1"/>
</dbReference>
<dbReference type="InterPro" id="IPR004154">
    <property type="entry name" value="Anticodon-bd"/>
</dbReference>
<dbReference type="InterPro" id="IPR016061">
    <property type="entry name" value="Pro-tRNA_ligase_II_C"/>
</dbReference>
<dbReference type="Pfam" id="PF09180">
    <property type="entry name" value="ProRS-C_1"/>
    <property type="match status" value="1"/>
</dbReference>
<dbReference type="FunFam" id="3.30.110.30:FF:000001">
    <property type="entry name" value="Bifunctional glutamate/proline--tRNA ligase"/>
    <property type="match status" value="1"/>
</dbReference>
<comment type="catalytic activity">
    <reaction evidence="9">
        <text>tRNA(Pro) + L-proline + ATP = L-prolyl-tRNA(Pro) + AMP + diphosphate</text>
        <dbReference type="Rhea" id="RHEA:14305"/>
        <dbReference type="Rhea" id="RHEA-COMP:9700"/>
        <dbReference type="Rhea" id="RHEA-COMP:9702"/>
        <dbReference type="ChEBI" id="CHEBI:30616"/>
        <dbReference type="ChEBI" id="CHEBI:33019"/>
        <dbReference type="ChEBI" id="CHEBI:60039"/>
        <dbReference type="ChEBI" id="CHEBI:78442"/>
        <dbReference type="ChEBI" id="CHEBI:78532"/>
        <dbReference type="ChEBI" id="CHEBI:456215"/>
        <dbReference type="EC" id="6.1.1.15"/>
    </reaction>
</comment>
<organism evidence="11 12">
    <name type="scientific">Crepidotus variabilis</name>
    <dbReference type="NCBI Taxonomy" id="179855"/>
    <lineage>
        <taxon>Eukaryota</taxon>
        <taxon>Fungi</taxon>
        <taxon>Dikarya</taxon>
        <taxon>Basidiomycota</taxon>
        <taxon>Agaricomycotina</taxon>
        <taxon>Agaricomycetes</taxon>
        <taxon>Agaricomycetidae</taxon>
        <taxon>Agaricales</taxon>
        <taxon>Agaricineae</taxon>
        <taxon>Crepidotaceae</taxon>
        <taxon>Crepidotus</taxon>
    </lineage>
</organism>
<dbReference type="InterPro" id="IPR002316">
    <property type="entry name" value="Pro-tRNA-ligase_IIa"/>
</dbReference>
<dbReference type="GO" id="GO:0005737">
    <property type="term" value="C:cytoplasm"/>
    <property type="evidence" value="ECO:0007669"/>
    <property type="project" value="InterPro"/>
</dbReference>
<keyword evidence="6" id="KW-0648">Protein biosynthesis</keyword>
<keyword evidence="3" id="KW-0436">Ligase</keyword>
<feature type="domain" description="Aminoacyl-transfer RNA synthetases class-II family profile" evidence="10">
    <location>
        <begin position="315"/>
        <end position="558"/>
    </location>
</feature>
<keyword evidence="12" id="KW-1185">Reference proteome</keyword>
<dbReference type="CDD" id="cd00862">
    <property type="entry name" value="ProRS_anticodon_zinc"/>
    <property type="match status" value="1"/>
</dbReference>
<dbReference type="SUPFAM" id="SSF55681">
    <property type="entry name" value="Class II aaRS and biotin synthetases"/>
    <property type="match status" value="1"/>
</dbReference>
<dbReference type="InterPro" id="IPR045864">
    <property type="entry name" value="aa-tRNA-synth_II/BPL/LPL"/>
</dbReference>
<dbReference type="GO" id="GO:0002161">
    <property type="term" value="F:aminoacyl-tRNA deacylase activity"/>
    <property type="evidence" value="ECO:0007669"/>
    <property type="project" value="InterPro"/>
</dbReference>
<keyword evidence="7" id="KW-0030">Aminoacyl-tRNA synthetase</keyword>
<dbReference type="Gene3D" id="3.30.110.30">
    <property type="entry name" value="C-terminal domain of ProRS"/>
    <property type="match status" value="1"/>
</dbReference>
<dbReference type="PANTHER" id="PTHR43382">
    <property type="entry name" value="PROLYL-TRNA SYNTHETASE"/>
    <property type="match status" value="1"/>
</dbReference>
<dbReference type="OrthoDB" id="1350766at2759"/>
<evidence type="ECO:0000313" key="12">
    <source>
        <dbReference type="Proteomes" id="UP000807306"/>
    </source>
</evidence>
<sequence>MLRARHVSSKVALIPRVASGNSRRHGAHLIQSIRVRRLFESPATTTTHKILGPGLLHTHSYTTMAATSTDDIVEKLATLSIKPTSKLSHTETTSPGSWKEALIASGSAPKSFELIKTLVYKPKTAKTAIPIPVVVIAREETETNSGAIGKKLNLKELRLASEDLLTEFFSLNKDSLSPLSVNDSTFSRIVTVLDSSIATSSATFAVHANSSKETLFLSGKDIESYIKKLETSDLKVQEIDFSTLATATAPTTVAATPAAAAPTAASIPSQAPVQIAIGVKKEEDFPTWYTNVLLKADMMDYYNVSGCYILKPWSYSIWEEIQAWFNTQIKELGVQNSYFPMFVAASVLEREKNHVEGFSPEVAWVTKAGSSDLEEPIAIRPTSETAMYPYYAKWIRSHRDLPLKLNQWNSVVRWEFKHPQPFLRTREFLWQEGHTAFLTKPEADAEVRQILDLYRQVYEDLLAVPVIPGIKTEKEKFAGGLYTTTIEGFIPTTGRGIQAGTSHCLGQNFSRPEMFNIFVEDPNDSSKSYVWQNSWGLSTRTIGVMVMVHGDNQGLVLPPRVASIQAIIVPCGITARTTEEQRQKINDACEELAKTLKKAGIRAKPDLREGYTPGYKFNDWEQKGVPVRLEIGPNDLAKQQTLAVRRDTGVKSPLPLENITESVDTLLKTIQADMFKCAKEEYDSRIIEVTKWDDVVPALDNKCIVAMPWCDVEACEDDIKERSGRAADQDERAPSAGAKSLCIPFDHSRFPAIEPGKTKCTACGKDAKHWTLFGRSY</sequence>
<dbReference type="GO" id="GO:0006433">
    <property type="term" value="P:prolyl-tRNA aminoacylation"/>
    <property type="evidence" value="ECO:0007669"/>
    <property type="project" value="InterPro"/>
</dbReference>
<comment type="caution">
    <text evidence="11">The sequence shown here is derived from an EMBL/GenBank/DDBJ whole genome shotgun (WGS) entry which is preliminary data.</text>
</comment>
<evidence type="ECO:0000256" key="1">
    <source>
        <dbReference type="ARBA" id="ARBA00008226"/>
    </source>
</evidence>
<dbReference type="NCBIfam" id="TIGR00408">
    <property type="entry name" value="proS_fam_I"/>
    <property type="match status" value="1"/>
</dbReference>
<dbReference type="InterPro" id="IPR004499">
    <property type="entry name" value="Pro-tRNA-ligase_IIa_arc-type"/>
</dbReference>
<evidence type="ECO:0000256" key="5">
    <source>
        <dbReference type="ARBA" id="ARBA00022840"/>
    </source>
</evidence>
<evidence type="ECO:0000256" key="7">
    <source>
        <dbReference type="ARBA" id="ARBA00023146"/>
    </source>
</evidence>
<reference evidence="11" key="1">
    <citation type="submission" date="2020-11" db="EMBL/GenBank/DDBJ databases">
        <authorList>
            <consortium name="DOE Joint Genome Institute"/>
            <person name="Ahrendt S."/>
            <person name="Riley R."/>
            <person name="Andreopoulos W."/>
            <person name="Labutti K."/>
            <person name="Pangilinan J."/>
            <person name="Ruiz-Duenas F.J."/>
            <person name="Barrasa J.M."/>
            <person name="Sanchez-Garcia M."/>
            <person name="Camarero S."/>
            <person name="Miyauchi S."/>
            <person name="Serrano A."/>
            <person name="Linde D."/>
            <person name="Babiker R."/>
            <person name="Drula E."/>
            <person name="Ayuso-Fernandez I."/>
            <person name="Pacheco R."/>
            <person name="Padilla G."/>
            <person name="Ferreira P."/>
            <person name="Barriuso J."/>
            <person name="Kellner H."/>
            <person name="Castanera R."/>
            <person name="Alfaro M."/>
            <person name="Ramirez L."/>
            <person name="Pisabarro A.G."/>
            <person name="Kuo A."/>
            <person name="Tritt A."/>
            <person name="Lipzen A."/>
            <person name="He G."/>
            <person name="Yan M."/>
            <person name="Ng V."/>
            <person name="Cullen D."/>
            <person name="Martin F."/>
            <person name="Rosso M.-N."/>
            <person name="Henrissat B."/>
            <person name="Hibbett D."/>
            <person name="Martinez A.T."/>
            <person name="Grigoriev I.V."/>
        </authorList>
    </citation>
    <scope>NUCLEOTIDE SEQUENCE</scope>
    <source>
        <strain evidence="11">CBS 506.95</strain>
    </source>
</reference>
<dbReference type="FunFam" id="3.30.930.10:FF:000007">
    <property type="entry name" value="Bifunctional glutamate/proline--tRNA ligase"/>
    <property type="match status" value="1"/>
</dbReference>
<protein>
    <recommendedName>
        <fullName evidence="2">proline--tRNA ligase</fullName>
        <ecNumber evidence="2">6.1.1.15</ecNumber>
    </recommendedName>
    <alternativeName>
        <fullName evidence="8">Prolyl-tRNA synthetase</fullName>
    </alternativeName>
</protein>
<dbReference type="EMBL" id="MU157921">
    <property type="protein sequence ID" value="KAF9523267.1"/>
    <property type="molecule type" value="Genomic_DNA"/>
</dbReference>
<evidence type="ECO:0000313" key="11">
    <source>
        <dbReference type="EMBL" id="KAF9523267.1"/>
    </source>
</evidence>
<dbReference type="GO" id="GO:0004827">
    <property type="term" value="F:proline-tRNA ligase activity"/>
    <property type="evidence" value="ECO:0007669"/>
    <property type="project" value="UniProtKB-EC"/>
</dbReference>